<dbReference type="SUPFAM" id="SSF55315">
    <property type="entry name" value="L30e-like"/>
    <property type="match status" value="1"/>
</dbReference>
<dbReference type="PANTHER" id="PTHR43191">
    <property type="entry name" value="RRNA METHYLTRANSFERASE 3"/>
    <property type="match status" value="1"/>
</dbReference>
<reference evidence="4" key="1">
    <citation type="submission" date="2020-05" db="EMBL/GenBank/DDBJ databases">
        <authorList>
            <person name="Chiriac C."/>
            <person name="Salcher M."/>
            <person name="Ghai R."/>
            <person name="Kavagutti S V."/>
        </authorList>
    </citation>
    <scope>NUCLEOTIDE SEQUENCE</scope>
</reference>
<dbReference type="Gene3D" id="3.40.1280.10">
    <property type="match status" value="1"/>
</dbReference>
<dbReference type="InterPro" id="IPR029064">
    <property type="entry name" value="Ribosomal_eL30-like_sf"/>
</dbReference>
<keyword evidence="1" id="KW-0489">Methyltransferase</keyword>
<evidence type="ECO:0000313" key="4">
    <source>
        <dbReference type="EMBL" id="CAB4790764.1"/>
    </source>
</evidence>
<evidence type="ECO:0000313" key="5">
    <source>
        <dbReference type="EMBL" id="CAB4991953.1"/>
    </source>
</evidence>
<dbReference type="EMBL" id="CAFAAJ010000009">
    <property type="protein sequence ID" value="CAB4790764.1"/>
    <property type="molecule type" value="Genomic_DNA"/>
</dbReference>
<dbReference type="InterPro" id="IPR051259">
    <property type="entry name" value="rRNA_Methyltransferase"/>
</dbReference>
<dbReference type="AlphaFoldDB" id="A0A6J6X5E5"/>
<dbReference type="SUPFAM" id="SSF75217">
    <property type="entry name" value="alpha/beta knot"/>
    <property type="match status" value="1"/>
</dbReference>
<proteinExistence type="predicted"/>
<dbReference type="EMBL" id="CAFBON010000117">
    <property type="protein sequence ID" value="CAB4991953.1"/>
    <property type="molecule type" value="Genomic_DNA"/>
</dbReference>
<dbReference type="GO" id="GO:0008173">
    <property type="term" value="F:RNA methyltransferase activity"/>
    <property type="evidence" value="ECO:0007669"/>
    <property type="project" value="InterPro"/>
</dbReference>
<dbReference type="GO" id="GO:0032259">
    <property type="term" value="P:methylation"/>
    <property type="evidence" value="ECO:0007669"/>
    <property type="project" value="UniProtKB-KW"/>
</dbReference>
<evidence type="ECO:0000259" key="3">
    <source>
        <dbReference type="Pfam" id="PF00588"/>
    </source>
</evidence>
<evidence type="ECO:0000256" key="2">
    <source>
        <dbReference type="ARBA" id="ARBA00022679"/>
    </source>
</evidence>
<dbReference type="Pfam" id="PF00588">
    <property type="entry name" value="SpoU_methylase"/>
    <property type="match status" value="1"/>
</dbReference>
<dbReference type="InterPro" id="IPR029028">
    <property type="entry name" value="Alpha/beta_knot_MTases"/>
</dbReference>
<dbReference type="PANTHER" id="PTHR43191:SF12">
    <property type="entry name" value="RRNA METHYLASE"/>
    <property type="match status" value="1"/>
</dbReference>
<sequence>MIHMAWIPVEQPDDARLNVYLGLRDHALRQQRESPGGDISGLFIAEGDIVVERALRAGYRMLHCLVDAQREQPLPEAIPTDLTVYAAGVRVIERITGMGVHRGMLACFERKPLRTVEDVIATARRVVIAEGVNNPTNVGVIVRSAAALGVDALLLDPQCADPLYRRASRVAMGEVYRFPYARTAPLPDGLAPLRDAGFLIVALTPAPDAIDIADVAPHDRIALVLGAEGHGIKEPTMAAADVRARIPMHSDVDSLNVGSAAAVACYALMQIR</sequence>
<organism evidence="4">
    <name type="scientific">freshwater metagenome</name>
    <dbReference type="NCBI Taxonomy" id="449393"/>
    <lineage>
        <taxon>unclassified sequences</taxon>
        <taxon>metagenomes</taxon>
        <taxon>ecological metagenomes</taxon>
    </lineage>
</organism>
<dbReference type="InterPro" id="IPR029026">
    <property type="entry name" value="tRNA_m1G_MTases_N"/>
</dbReference>
<dbReference type="InterPro" id="IPR001537">
    <property type="entry name" value="SpoU_MeTrfase"/>
</dbReference>
<keyword evidence="2" id="KW-0808">Transferase</keyword>
<dbReference type="GO" id="GO:0003723">
    <property type="term" value="F:RNA binding"/>
    <property type="evidence" value="ECO:0007669"/>
    <property type="project" value="InterPro"/>
</dbReference>
<dbReference type="GO" id="GO:0006396">
    <property type="term" value="P:RNA processing"/>
    <property type="evidence" value="ECO:0007669"/>
    <property type="project" value="InterPro"/>
</dbReference>
<gene>
    <name evidence="4" type="ORF">UFOPK3001_00228</name>
    <name evidence="5" type="ORF">UFOPK3954_01217</name>
</gene>
<protein>
    <submittedName>
        <fullName evidence="4">Unannotated protein</fullName>
    </submittedName>
</protein>
<feature type="domain" description="tRNA/rRNA methyltransferase SpoU type" evidence="3">
    <location>
        <begin position="126"/>
        <end position="266"/>
    </location>
</feature>
<name>A0A6J6X5E5_9ZZZZ</name>
<dbReference type="CDD" id="cd18095">
    <property type="entry name" value="SpoU-like_rRNA-MTase"/>
    <property type="match status" value="1"/>
</dbReference>
<accession>A0A6J6X5E5</accession>
<evidence type="ECO:0000256" key="1">
    <source>
        <dbReference type="ARBA" id="ARBA00022603"/>
    </source>
</evidence>